<dbReference type="EMBL" id="JAGISH010000007">
    <property type="protein sequence ID" value="MBP0483617.1"/>
    <property type="molecule type" value="Genomic_DNA"/>
</dbReference>
<dbReference type="RefSeq" id="WP_209361545.1">
    <property type="nucleotide sequence ID" value="NZ_JAGISH010000007.1"/>
</dbReference>
<dbReference type="Proteomes" id="UP000675940">
    <property type="component" value="Unassembled WGS sequence"/>
</dbReference>
<feature type="transmembrane region" description="Helical" evidence="1">
    <location>
        <begin position="92"/>
        <end position="111"/>
    </location>
</feature>
<feature type="transmembrane region" description="Helical" evidence="1">
    <location>
        <begin position="126"/>
        <end position="145"/>
    </location>
</feature>
<feature type="transmembrane region" description="Helical" evidence="1">
    <location>
        <begin position="64"/>
        <end position="85"/>
    </location>
</feature>
<keyword evidence="1" id="KW-1133">Transmembrane helix</keyword>
<evidence type="ECO:0000313" key="2">
    <source>
        <dbReference type="EMBL" id="MBP0483617.1"/>
    </source>
</evidence>
<proteinExistence type="predicted"/>
<keyword evidence="1" id="KW-0472">Membrane</keyword>
<accession>A0A940S205</accession>
<keyword evidence="1" id="KW-0812">Transmembrane</keyword>
<reference evidence="2" key="1">
    <citation type="submission" date="2021-03" db="EMBL/GenBank/DDBJ databases">
        <title>Sagittula salina sp. nov. strain M10.9X isolated from the marine waste.</title>
        <authorList>
            <person name="Satari L."/>
            <person name="Molina-Menor E."/>
            <person name="Vidal-Verdu A."/>
            <person name="Pascual J."/>
            <person name="Pereto J."/>
            <person name="Porcar M."/>
        </authorList>
    </citation>
    <scope>NUCLEOTIDE SEQUENCE</scope>
    <source>
        <strain evidence="2">M10.9X</strain>
    </source>
</reference>
<gene>
    <name evidence="2" type="ORF">J5474_14105</name>
</gene>
<evidence type="ECO:0000256" key="1">
    <source>
        <dbReference type="SAM" id="Phobius"/>
    </source>
</evidence>
<protein>
    <submittedName>
        <fullName evidence="2">Uncharacterized protein</fullName>
    </submittedName>
</protein>
<evidence type="ECO:0000313" key="3">
    <source>
        <dbReference type="Proteomes" id="UP000675940"/>
    </source>
</evidence>
<dbReference type="AlphaFoldDB" id="A0A940S205"/>
<comment type="caution">
    <text evidence="2">The sequence shown here is derived from an EMBL/GenBank/DDBJ whole genome shotgun (WGS) entry which is preliminary data.</text>
</comment>
<keyword evidence="3" id="KW-1185">Reference proteome</keyword>
<name>A0A940S205_9RHOB</name>
<organism evidence="2 3">
    <name type="scientific">Sagittula salina</name>
    <dbReference type="NCBI Taxonomy" id="2820268"/>
    <lineage>
        <taxon>Bacteria</taxon>
        <taxon>Pseudomonadati</taxon>
        <taxon>Pseudomonadota</taxon>
        <taxon>Alphaproteobacteria</taxon>
        <taxon>Rhodobacterales</taxon>
        <taxon>Roseobacteraceae</taxon>
        <taxon>Sagittula</taxon>
    </lineage>
</organism>
<sequence>MRGKLALGTLIVAGVLFAVMVLQLRGVGEAAGLLPQSAPGRTGAQMAAFREALTETGLTGHYRLMLRLDFAFMAFFGLGVGLALGRLWGWGLAAFVVAVDAWENLGLLAFLDGGLAPDPMVSTAKFAFYAVAGLVLAGTGVRAYLHQRRG</sequence>